<gene>
    <name evidence="2" type="ORF">DCW38_03240</name>
</gene>
<comment type="caution">
    <text evidence="2">The sequence shown here is derived from an EMBL/GenBank/DDBJ whole genome shotgun (WGS) entry which is preliminary data.</text>
</comment>
<dbReference type="SMART" id="SM00960">
    <property type="entry name" value="Robl_LC7"/>
    <property type="match status" value="1"/>
</dbReference>
<feature type="domain" description="Roadblock/LAMTOR2" evidence="1">
    <location>
        <begin position="14"/>
        <end position="115"/>
    </location>
</feature>
<organism evidence="2 3">
    <name type="scientific">candidate division WOR-3 bacterium</name>
    <dbReference type="NCBI Taxonomy" id="2052148"/>
    <lineage>
        <taxon>Bacteria</taxon>
        <taxon>Bacteria division WOR-3</taxon>
    </lineage>
</organism>
<evidence type="ECO:0000313" key="2">
    <source>
        <dbReference type="EMBL" id="HAV92178.1"/>
    </source>
</evidence>
<accession>A0A350H9G2</accession>
<evidence type="ECO:0000313" key="3">
    <source>
        <dbReference type="Proteomes" id="UP000264062"/>
    </source>
</evidence>
<name>A0A350H9G2_UNCW3</name>
<protein>
    <recommendedName>
        <fullName evidence="1">Roadblock/LAMTOR2 domain-containing protein</fullName>
    </recommendedName>
</protein>
<dbReference type="InterPro" id="IPR004942">
    <property type="entry name" value="Roadblock/LAMTOR2_dom"/>
</dbReference>
<dbReference type="Gene3D" id="3.30.450.30">
    <property type="entry name" value="Dynein light chain 2a, cytoplasmic"/>
    <property type="match status" value="1"/>
</dbReference>
<dbReference type="EMBL" id="DMZY01000096">
    <property type="protein sequence ID" value="HAV92178.1"/>
    <property type="molecule type" value="Genomic_DNA"/>
</dbReference>
<proteinExistence type="predicted"/>
<sequence length="156" mass="17384">MKRLVLDNSSVKNLEKIIRDYMIESGVSSVFLVNTAGHVLFHRGISKSDYFLQSIGALGAGIFNATRAIAKLIKEDYFKSAFQEGKSYSFYYYAVTEDLILISIYGKNAIIGVVQVSSKKTADGILALMTEKKEDTLKIGDGFKEEVESLIDDMFK</sequence>
<dbReference type="AlphaFoldDB" id="A0A350H9G2"/>
<dbReference type="Proteomes" id="UP000264062">
    <property type="component" value="Unassembled WGS sequence"/>
</dbReference>
<reference evidence="2 3" key="1">
    <citation type="journal article" date="2018" name="Nat. Biotechnol.">
        <title>A standardized bacterial taxonomy based on genome phylogeny substantially revises the tree of life.</title>
        <authorList>
            <person name="Parks D.H."/>
            <person name="Chuvochina M."/>
            <person name="Waite D.W."/>
            <person name="Rinke C."/>
            <person name="Skarshewski A."/>
            <person name="Chaumeil P.A."/>
            <person name="Hugenholtz P."/>
        </authorList>
    </citation>
    <scope>NUCLEOTIDE SEQUENCE [LARGE SCALE GENOMIC DNA]</scope>
    <source>
        <strain evidence="2">UBA9956</strain>
    </source>
</reference>
<evidence type="ECO:0000259" key="1">
    <source>
        <dbReference type="SMART" id="SM00960"/>
    </source>
</evidence>
<dbReference type="SUPFAM" id="SSF103196">
    <property type="entry name" value="Roadblock/LC7 domain"/>
    <property type="match status" value="1"/>
</dbReference>
<dbReference type="Pfam" id="PF03259">
    <property type="entry name" value="Robl_LC7"/>
    <property type="match status" value="1"/>
</dbReference>